<evidence type="ECO:0000256" key="10">
    <source>
        <dbReference type="ARBA" id="ARBA00079653"/>
    </source>
</evidence>
<evidence type="ECO:0000259" key="12">
    <source>
        <dbReference type="Pfam" id="PF00975"/>
    </source>
</evidence>
<keyword evidence="11" id="KW-0812">Transmembrane</keyword>
<evidence type="ECO:0000256" key="8">
    <source>
        <dbReference type="ARBA" id="ARBA00048536"/>
    </source>
</evidence>
<dbReference type="Pfam" id="PF00975">
    <property type="entry name" value="Thioesterase"/>
    <property type="match status" value="1"/>
</dbReference>
<dbReference type="RefSeq" id="XP_042188286.1">
    <property type="nucleotide sequence ID" value="XM_042332352.1"/>
</dbReference>
<dbReference type="Proteomes" id="UP000314986">
    <property type="component" value="Unassembled WGS sequence"/>
</dbReference>
<evidence type="ECO:0000256" key="11">
    <source>
        <dbReference type="SAM" id="Phobius"/>
    </source>
</evidence>
<evidence type="ECO:0000256" key="3">
    <source>
        <dbReference type="ARBA" id="ARBA00022516"/>
    </source>
</evidence>
<comment type="similarity">
    <text evidence="1">Belongs to the thioesterase family.</text>
</comment>
<dbReference type="RefSeq" id="XP_042188285.1">
    <property type="nucleotide sequence ID" value="XM_042332351.1"/>
</dbReference>
<feature type="domain" description="Thioesterase" evidence="12">
    <location>
        <begin position="17"/>
        <end position="238"/>
    </location>
</feature>
<dbReference type="CTD" id="55301"/>
<dbReference type="GeneID" id="103181559"/>
<feature type="transmembrane region" description="Helical" evidence="11">
    <location>
        <begin position="84"/>
        <end position="103"/>
    </location>
</feature>
<keyword evidence="6" id="KW-0443">Lipid metabolism</keyword>
<dbReference type="EC" id="3.1.2.14" evidence="2"/>
<evidence type="ECO:0000256" key="5">
    <source>
        <dbReference type="ARBA" id="ARBA00022832"/>
    </source>
</evidence>
<keyword evidence="11" id="KW-1133">Transmembrane helix</keyword>
<dbReference type="FunFam" id="3.40.50.1820:FF:000153">
    <property type="entry name" value="Surfactin synthase thioesterase subunit"/>
    <property type="match status" value="1"/>
</dbReference>
<evidence type="ECO:0000256" key="1">
    <source>
        <dbReference type="ARBA" id="ARBA00007169"/>
    </source>
</evidence>
<dbReference type="PANTHER" id="PTHR11487">
    <property type="entry name" value="THIOESTERASE"/>
    <property type="match status" value="1"/>
</dbReference>
<dbReference type="GO" id="GO:0051792">
    <property type="term" value="P:medium-chain fatty acid biosynthetic process"/>
    <property type="evidence" value="ECO:0007669"/>
    <property type="project" value="UniProtKB-ARBA"/>
</dbReference>
<organism evidence="13">
    <name type="scientific">Callorhinchus milii</name>
    <name type="common">Ghost shark</name>
    <dbReference type="NCBI Taxonomy" id="7868"/>
    <lineage>
        <taxon>Eukaryota</taxon>
        <taxon>Metazoa</taxon>
        <taxon>Chordata</taxon>
        <taxon>Craniata</taxon>
        <taxon>Vertebrata</taxon>
        <taxon>Chondrichthyes</taxon>
        <taxon>Holocephali</taxon>
        <taxon>Chimaeriformes</taxon>
        <taxon>Callorhinchidae</taxon>
        <taxon>Callorhinchus</taxon>
    </lineage>
</organism>
<reference evidence="15" key="1">
    <citation type="journal article" date="2006" name="Science">
        <title>Ancient noncoding elements conserved in the human genome.</title>
        <authorList>
            <person name="Venkatesh B."/>
            <person name="Kirkness E.F."/>
            <person name="Loh Y.H."/>
            <person name="Halpern A.L."/>
            <person name="Lee A.P."/>
            <person name="Johnson J."/>
            <person name="Dandona N."/>
            <person name="Viswanathan L.D."/>
            <person name="Tay A."/>
            <person name="Venter J.C."/>
            <person name="Strausberg R.L."/>
            <person name="Brenner S."/>
        </authorList>
    </citation>
    <scope>NUCLEOTIDE SEQUENCE [LARGE SCALE GENOMIC DNA]</scope>
</reference>
<keyword evidence="4 13" id="KW-0378">Hydrolase</keyword>
<protein>
    <recommendedName>
        <fullName evidence="9">S-acyl fatty acid synthase thioesterase, medium chain</fullName>
        <ecNumber evidence="2">3.1.2.14</ecNumber>
    </recommendedName>
    <alternativeName>
        <fullName evidence="10">Thioesterase II</fullName>
    </alternativeName>
</protein>
<proteinExistence type="evidence at transcript level"/>
<dbReference type="OMA" id="PGHGTNQ"/>
<dbReference type="InterPro" id="IPR029058">
    <property type="entry name" value="AB_hydrolase_fold"/>
</dbReference>
<dbReference type="SUPFAM" id="SSF53474">
    <property type="entry name" value="alpha/beta-Hydrolases"/>
    <property type="match status" value="1"/>
</dbReference>
<evidence type="ECO:0000256" key="7">
    <source>
        <dbReference type="ARBA" id="ARBA00023160"/>
    </source>
</evidence>
<dbReference type="STRING" id="7868.ENSCMIP00000037392"/>
<accession>V9KRF6</accession>
<reference evidence="14" key="4">
    <citation type="submission" date="2025-05" db="UniProtKB">
        <authorList>
            <consortium name="Ensembl"/>
        </authorList>
    </citation>
    <scope>IDENTIFICATION</scope>
</reference>
<keyword evidence="3" id="KW-0444">Lipid biosynthesis</keyword>
<keyword evidence="5" id="KW-0276">Fatty acid metabolism</keyword>
<name>V9KRF6_CALMI</name>
<dbReference type="Ensembl" id="ENSCMIT00000037934.1">
    <property type="protein sequence ID" value="ENSCMIP00000037392.1"/>
    <property type="gene ID" value="ENSCMIG00000015731.1"/>
</dbReference>
<dbReference type="InterPro" id="IPR001031">
    <property type="entry name" value="Thioesterase"/>
</dbReference>
<dbReference type="GeneTree" id="ENSGT00390000015518"/>
<comment type="catalytic activity">
    <reaction evidence="8">
        <text>(9Z)-octadecenoyl-[ACP] + H2O = (9Z)-octadecenoate + holo-[ACP] + H(+)</text>
        <dbReference type="Rhea" id="RHEA:15057"/>
        <dbReference type="Rhea" id="RHEA-COMP:9685"/>
        <dbReference type="Rhea" id="RHEA-COMP:9924"/>
        <dbReference type="ChEBI" id="CHEBI:15377"/>
        <dbReference type="ChEBI" id="CHEBI:15378"/>
        <dbReference type="ChEBI" id="CHEBI:30823"/>
        <dbReference type="ChEBI" id="CHEBI:64479"/>
        <dbReference type="ChEBI" id="CHEBI:78783"/>
        <dbReference type="EC" id="3.1.2.14"/>
    </reaction>
</comment>
<dbReference type="KEGG" id="cmk:103181559"/>
<sequence>MEKVVNCMYRKPEALYRLVCFPWAGGGSMHYAQWGKHFSNAVEVYSIRLAGRETRAKEPFAQNLFQLLDELSIALLPKLKEKPFAFFGHSLGGILCFATALYIKQKYGLEPVHLFVSGVSAPHSKTRRNSQRWSELPDDEFLKWMASIGGTPIEILANKALANLFVPVLKADLRLLECTSYDKQEEFVFSCPITTFDGEDDVPHDLKAWNDLTSGEFYIQKRPGGHFYLQEPTNEKFLISYILKHLETAEVTYL</sequence>
<dbReference type="Gene3D" id="3.40.50.1820">
    <property type="entry name" value="alpha/beta hydrolase"/>
    <property type="match status" value="1"/>
</dbReference>
<dbReference type="AlphaFoldDB" id="V9KRF6"/>
<dbReference type="OrthoDB" id="541883at2759"/>
<evidence type="ECO:0000256" key="9">
    <source>
        <dbReference type="ARBA" id="ARBA00073799"/>
    </source>
</evidence>
<reference evidence="13 15" key="3">
    <citation type="journal article" date="2014" name="Nature">
        <title>Elephant shark genome provides unique insights into gnathostome evolution.</title>
        <authorList>
            <consortium name="International Elephant Shark Genome Sequencing Consortium"/>
            <person name="Venkatesh B."/>
            <person name="Lee A.P."/>
            <person name="Ravi V."/>
            <person name="Maurya A.K."/>
            <person name="Lian M.M."/>
            <person name="Swann J.B."/>
            <person name="Ohta Y."/>
            <person name="Flajnik M.F."/>
            <person name="Sutoh Y."/>
            <person name="Kasahara M."/>
            <person name="Hoon S."/>
            <person name="Gangu V."/>
            <person name="Roy S.W."/>
            <person name="Irimia M."/>
            <person name="Korzh V."/>
            <person name="Kondrychyn I."/>
            <person name="Lim Z.W."/>
            <person name="Tay B.H."/>
            <person name="Tohari S."/>
            <person name="Kong K.W."/>
            <person name="Ho S."/>
            <person name="Lorente-Galdos B."/>
            <person name="Quilez J."/>
            <person name="Marques-Bonet T."/>
            <person name="Raney B.J."/>
            <person name="Ingham P.W."/>
            <person name="Tay A."/>
            <person name="Hillier L.W."/>
            <person name="Minx P."/>
            <person name="Boehm T."/>
            <person name="Wilson R.K."/>
            <person name="Brenner S."/>
            <person name="Warren W.C."/>
        </authorList>
    </citation>
    <scope>NUCLEOTIDE SEQUENCE</scope>
    <source>
        <tissue evidence="13">Testis</tissue>
    </source>
</reference>
<evidence type="ECO:0000313" key="14">
    <source>
        <dbReference type="Ensembl" id="ENSCMIP00000037392.1"/>
    </source>
</evidence>
<gene>
    <name evidence="14" type="primary">olah</name>
</gene>
<keyword evidence="11" id="KW-0472">Membrane</keyword>
<dbReference type="PANTHER" id="PTHR11487:SF0">
    <property type="entry name" value="S-ACYL FATTY ACID SYNTHASE THIOESTERASE, MEDIUM CHAIN"/>
    <property type="match status" value="1"/>
</dbReference>
<dbReference type="GO" id="GO:0016297">
    <property type="term" value="F:fatty acyl-[ACP] hydrolase activity"/>
    <property type="evidence" value="ECO:0007669"/>
    <property type="project" value="UniProtKB-EC"/>
</dbReference>
<dbReference type="ESTHER" id="calmi-v9krf6">
    <property type="family name" value="Thioesterase"/>
</dbReference>
<dbReference type="EMBL" id="JW868395">
    <property type="protein sequence ID" value="AFP00913.1"/>
    <property type="molecule type" value="mRNA"/>
</dbReference>
<evidence type="ECO:0000256" key="6">
    <source>
        <dbReference type="ARBA" id="ARBA00023098"/>
    </source>
</evidence>
<evidence type="ECO:0000313" key="15">
    <source>
        <dbReference type="Proteomes" id="UP000314986"/>
    </source>
</evidence>
<reference evidence="15" key="2">
    <citation type="journal article" date="2007" name="PLoS Biol.">
        <title>Survey sequencing and comparative analysis of the elephant shark (Callorhinchus milii) genome.</title>
        <authorList>
            <person name="Venkatesh B."/>
            <person name="Kirkness E.F."/>
            <person name="Loh Y.H."/>
            <person name="Halpern A.L."/>
            <person name="Lee A.P."/>
            <person name="Johnson J."/>
            <person name="Dandona N."/>
            <person name="Viswanathan L.D."/>
            <person name="Tay A."/>
            <person name="Venter J.C."/>
            <person name="Strausberg R.L."/>
            <person name="Brenner S."/>
        </authorList>
    </citation>
    <scope>NUCLEOTIDE SEQUENCE [LARGE SCALE GENOMIC DNA]</scope>
</reference>
<dbReference type="InterPro" id="IPR012223">
    <property type="entry name" value="TEII"/>
</dbReference>
<evidence type="ECO:0000256" key="2">
    <source>
        <dbReference type="ARBA" id="ARBA00012480"/>
    </source>
</evidence>
<keyword evidence="7" id="KW-0275">Fatty acid biosynthesis</keyword>
<keyword evidence="15" id="KW-1185">Reference proteome</keyword>
<evidence type="ECO:0000313" key="13">
    <source>
        <dbReference type="EMBL" id="AFP00913.1"/>
    </source>
</evidence>
<evidence type="ECO:0000256" key="4">
    <source>
        <dbReference type="ARBA" id="ARBA00022801"/>
    </source>
</evidence>